<keyword evidence="8" id="KW-1185">Reference proteome</keyword>
<dbReference type="EMBL" id="AP024169">
    <property type="protein sequence ID" value="BCN31840.1"/>
    <property type="molecule type" value="Genomic_DNA"/>
</dbReference>
<dbReference type="Gene3D" id="3.20.20.70">
    <property type="entry name" value="Aldolase class I"/>
    <property type="match status" value="1"/>
</dbReference>
<dbReference type="Proteomes" id="UP000595897">
    <property type="component" value="Chromosome"/>
</dbReference>
<keyword evidence="5" id="KW-0560">Oxidoreductase</keyword>
<dbReference type="PANTHER" id="PTHR43303">
    <property type="entry name" value="NADPH DEHYDROGENASE C23G7.10C-RELATED"/>
    <property type="match status" value="1"/>
</dbReference>
<evidence type="ECO:0000256" key="2">
    <source>
        <dbReference type="ARBA" id="ARBA00022630"/>
    </source>
</evidence>
<feature type="domain" description="NADH:flavin oxidoreductase/NADH oxidase N-terminal" evidence="6">
    <location>
        <begin position="3"/>
        <end position="320"/>
    </location>
</feature>
<dbReference type="AlphaFoldDB" id="A0A7R7EMT6"/>
<evidence type="ECO:0000256" key="4">
    <source>
        <dbReference type="ARBA" id="ARBA00022857"/>
    </source>
</evidence>
<reference evidence="7 8" key="1">
    <citation type="submission" date="2020-11" db="EMBL/GenBank/DDBJ databases">
        <title>Draft genome sequencing of a Lachnospiraceae strain isolated from anoxic soil subjected to BSD treatment.</title>
        <authorList>
            <person name="Uek A."/>
            <person name="Tonouchi A."/>
        </authorList>
    </citation>
    <scope>NUCLEOTIDE SEQUENCE [LARGE SCALE GENOMIC DNA]</scope>
    <source>
        <strain evidence="7 8">TB5</strain>
    </source>
</reference>
<dbReference type="InterPro" id="IPR001155">
    <property type="entry name" value="OxRdtase_FMN_N"/>
</dbReference>
<evidence type="ECO:0000259" key="6">
    <source>
        <dbReference type="Pfam" id="PF00724"/>
    </source>
</evidence>
<evidence type="ECO:0000256" key="5">
    <source>
        <dbReference type="ARBA" id="ARBA00023002"/>
    </source>
</evidence>
<evidence type="ECO:0000313" key="8">
    <source>
        <dbReference type="Proteomes" id="UP000595897"/>
    </source>
</evidence>
<gene>
    <name evidence="7" type="ORF">bsdtb5_31350</name>
</gene>
<sequence length="352" mass="39567">MKKLFSEYELKNIKLKNRICVPPMVVGLTEDGYVTLENVEYYRRLAKGGAGLIIQEATCVNKDGKLSERQLGIWEDGQIEGLKEIVKVVHAQDCKIFIQIHHAGVVGISESPLCPSAYIYQCSDKTVVGQEMTKEDITSIQKDFIEAGRRAYEAGYDGIELHGCHSYLISQFYNKKVNTRNDEYGTNPDRFVLEILDGIRKITPKEFIVGIRLGGFEPTLEDGIKHAKVLEQNGIDFLDISYGFSNEQEMQVSDDYQFSSAMYAAEKIKNEVTVPVFGVHKINSLEIAEEILEKTKIDIVDIGRNFLINPNWLNDAKEGKYAGKCLACPQCVVLSKDKPICPGKVLLERTAK</sequence>
<dbReference type="GO" id="GO:0050661">
    <property type="term" value="F:NADP binding"/>
    <property type="evidence" value="ECO:0007669"/>
    <property type="project" value="InterPro"/>
</dbReference>
<dbReference type="InterPro" id="IPR013785">
    <property type="entry name" value="Aldolase_TIM"/>
</dbReference>
<name>A0A7R7EMT6_9FIRM</name>
<dbReference type="SUPFAM" id="SSF51395">
    <property type="entry name" value="FMN-linked oxidoreductases"/>
    <property type="match status" value="1"/>
</dbReference>
<protein>
    <submittedName>
        <fullName evidence="7">NADH-dependent flavin oxidoreductase</fullName>
    </submittedName>
</protein>
<dbReference type="GO" id="GO:0010181">
    <property type="term" value="F:FMN binding"/>
    <property type="evidence" value="ECO:0007669"/>
    <property type="project" value="InterPro"/>
</dbReference>
<keyword evidence="3" id="KW-0288">FMN</keyword>
<dbReference type="CDD" id="cd02803">
    <property type="entry name" value="OYE_like_FMN_family"/>
    <property type="match status" value="1"/>
</dbReference>
<comment type="cofactor">
    <cofactor evidence="1">
        <name>FMN</name>
        <dbReference type="ChEBI" id="CHEBI:58210"/>
    </cofactor>
</comment>
<dbReference type="GO" id="GO:0003959">
    <property type="term" value="F:NADPH dehydrogenase activity"/>
    <property type="evidence" value="ECO:0007669"/>
    <property type="project" value="InterPro"/>
</dbReference>
<dbReference type="InterPro" id="IPR044152">
    <property type="entry name" value="YqjM-like"/>
</dbReference>
<dbReference type="PANTHER" id="PTHR43303:SF4">
    <property type="entry name" value="NADPH DEHYDROGENASE C23G7.10C-RELATED"/>
    <property type="match status" value="1"/>
</dbReference>
<accession>A0A7R7EMT6</accession>
<evidence type="ECO:0000313" key="7">
    <source>
        <dbReference type="EMBL" id="BCN31840.1"/>
    </source>
</evidence>
<evidence type="ECO:0000256" key="3">
    <source>
        <dbReference type="ARBA" id="ARBA00022643"/>
    </source>
</evidence>
<organism evidence="7 8">
    <name type="scientific">Anaeromicropila herbilytica</name>
    <dbReference type="NCBI Taxonomy" id="2785025"/>
    <lineage>
        <taxon>Bacteria</taxon>
        <taxon>Bacillati</taxon>
        <taxon>Bacillota</taxon>
        <taxon>Clostridia</taxon>
        <taxon>Lachnospirales</taxon>
        <taxon>Lachnospiraceae</taxon>
        <taxon>Anaeromicropila</taxon>
    </lineage>
</organism>
<proteinExistence type="predicted"/>
<keyword evidence="4" id="KW-0521">NADP</keyword>
<keyword evidence="2" id="KW-0285">Flavoprotein</keyword>
<dbReference type="KEGG" id="ahb:bsdtb5_31350"/>
<evidence type="ECO:0000256" key="1">
    <source>
        <dbReference type="ARBA" id="ARBA00001917"/>
    </source>
</evidence>
<dbReference type="Pfam" id="PF00724">
    <property type="entry name" value="Oxidored_FMN"/>
    <property type="match status" value="1"/>
</dbReference>